<sequence>MTELQSNTALLRAPRQLDIVARPKPIPELNEILVQTAATAVCHTDLDIYTGNHPGVNYP</sequence>
<gene>
    <name evidence="1" type="ORF">METZ01_LOCUS259239</name>
</gene>
<evidence type="ECO:0000313" key="1">
    <source>
        <dbReference type="EMBL" id="SVC06385.1"/>
    </source>
</evidence>
<dbReference type="SUPFAM" id="SSF50129">
    <property type="entry name" value="GroES-like"/>
    <property type="match status" value="1"/>
</dbReference>
<proteinExistence type="predicted"/>
<organism evidence="1">
    <name type="scientific">marine metagenome</name>
    <dbReference type="NCBI Taxonomy" id="408172"/>
    <lineage>
        <taxon>unclassified sequences</taxon>
        <taxon>metagenomes</taxon>
        <taxon>ecological metagenomes</taxon>
    </lineage>
</organism>
<name>A0A382J4B1_9ZZZZ</name>
<feature type="non-terminal residue" evidence="1">
    <location>
        <position position="59"/>
    </location>
</feature>
<reference evidence="1" key="1">
    <citation type="submission" date="2018-05" db="EMBL/GenBank/DDBJ databases">
        <authorList>
            <person name="Lanie J.A."/>
            <person name="Ng W.-L."/>
            <person name="Kazmierczak K.M."/>
            <person name="Andrzejewski T.M."/>
            <person name="Davidsen T.M."/>
            <person name="Wayne K.J."/>
            <person name="Tettelin H."/>
            <person name="Glass J.I."/>
            <person name="Rusch D."/>
            <person name="Podicherti R."/>
            <person name="Tsui H.-C.T."/>
            <person name="Winkler M.E."/>
        </authorList>
    </citation>
    <scope>NUCLEOTIDE SEQUENCE</scope>
</reference>
<protein>
    <submittedName>
        <fullName evidence="1">Uncharacterized protein</fullName>
    </submittedName>
</protein>
<dbReference type="Gene3D" id="3.90.180.10">
    <property type="entry name" value="Medium-chain alcohol dehydrogenases, catalytic domain"/>
    <property type="match status" value="1"/>
</dbReference>
<accession>A0A382J4B1</accession>
<dbReference type="InterPro" id="IPR011032">
    <property type="entry name" value="GroES-like_sf"/>
</dbReference>
<dbReference type="AlphaFoldDB" id="A0A382J4B1"/>
<dbReference type="EMBL" id="UINC01071466">
    <property type="protein sequence ID" value="SVC06385.1"/>
    <property type="molecule type" value="Genomic_DNA"/>
</dbReference>